<feature type="binding site" evidence="10">
    <location>
        <begin position="270"/>
        <end position="273"/>
    </location>
    <ligand>
        <name>GTP</name>
        <dbReference type="ChEBI" id="CHEBI:37565"/>
    </ligand>
</feature>
<dbReference type="HAMAP" id="MF_00379">
    <property type="entry name" value="GTPase_MnmE"/>
    <property type="match status" value="1"/>
</dbReference>
<dbReference type="Gene3D" id="3.30.1360.120">
    <property type="entry name" value="Probable tRNA modification gtpase trme, domain 1"/>
    <property type="match status" value="1"/>
</dbReference>
<name>A0A450SHB1_9GAMM</name>
<feature type="binding site" evidence="10">
    <location>
        <begin position="245"/>
        <end position="251"/>
    </location>
    <ligand>
        <name>GTP</name>
        <dbReference type="ChEBI" id="CHEBI:37565"/>
    </ligand>
</feature>
<dbReference type="Gene3D" id="3.40.50.300">
    <property type="entry name" value="P-loop containing nucleotide triphosphate hydrolases"/>
    <property type="match status" value="1"/>
</dbReference>
<reference evidence="13" key="1">
    <citation type="submission" date="2019-02" db="EMBL/GenBank/DDBJ databases">
        <authorList>
            <person name="Gruber-Vodicka R. H."/>
            <person name="Seah K. B. B."/>
        </authorList>
    </citation>
    <scope>NUCLEOTIDE SEQUENCE</scope>
    <source>
        <strain evidence="13">BECK_DK161</strain>
    </source>
</reference>
<comment type="subunit">
    <text evidence="10">Homodimer. Heterotetramer of two MnmE and two MnmG subunits.</text>
</comment>
<protein>
    <recommendedName>
        <fullName evidence="10">tRNA modification GTPase MnmE</fullName>
        <ecNumber evidence="10">3.6.-.-</ecNumber>
    </recommendedName>
</protein>
<feature type="binding site" evidence="10">
    <location>
        <position position="247"/>
    </location>
    <ligand>
        <name>K(+)</name>
        <dbReference type="ChEBI" id="CHEBI:29103"/>
    </ligand>
</feature>
<comment type="cofactor">
    <cofactor evidence="10">
        <name>K(+)</name>
        <dbReference type="ChEBI" id="CHEBI:29103"/>
    </cofactor>
    <text evidence="10">Binds 1 potassium ion per subunit.</text>
</comment>
<dbReference type="GO" id="GO:0005829">
    <property type="term" value="C:cytosol"/>
    <property type="evidence" value="ECO:0007669"/>
    <property type="project" value="TreeGrafter"/>
</dbReference>
<evidence type="ECO:0000256" key="11">
    <source>
        <dbReference type="RuleBase" id="RU003313"/>
    </source>
</evidence>
<dbReference type="CDD" id="cd04164">
    <property type="entry name" value="trmE"/>
    <property type="match status" value="1"/>
</dbReference>
<evidence type="ECO:0000256" key="6">
    <source>
        <dbReference type="ARBA" id="ARBA00022801"/>
    </source>
</evidence>
<dbReference type="InterPro" id="IPR004520">
    <property type="entry name" value="GTPase_MnmE"/>
</dbReference>
<sequence length="460" mass="49850">MRSKTTTIAAPATPPGRGGIGIVRISGPKTVPIAESILGSIPPPRYATYKNFRDARGEAIDSGLALYFPSPHSFTGEDTLELHGHGGPVVMDLLLRRVLALGAVLARPGEFSERAFLNGKLDLVQLEAIADLIESSSEQAANAARRSLQGIFSRAIRELLERLLELRTHIEAAIDFPDDEIDLLSAPETGTRLMAITDELQRVLDAAHRGSVLREGARIVIAGRPNVGKSSLLNALAERETAIVTDVPGTTRDVLREHIHVDGLPLYLFDTAGLRETRDPVERQGVRRAMDAIGKAELLLLVVDEKGPQAEDRALLEKLRPSQAKETESEPARRAATITVQNKIDLIGGQPEVLHTESGVRVALSAKTGAGLPLLREQLRRQAGLQQDTEGLFLARRRHLDALERVSSALDSAKRQLLAGAGELLAEDLRRAQQALGEITGEFTTEALLDRIFSGFCIGK</sequence>
<dbReference type="GO" id="GO:0030488">
    <property type="term" value="P:tRNA methylation"/>
    <property type="evidence" value="ECO:0007669"/>
    <property type="project" value="TreeGrafter"/>
</dbReference>
<feature type="binding site" evidence="10">
    <location>
        <position position="230"/>
    </location>
    <ligand>
        <name>Mg(2+)</name>
        <dbReference type="ChEBI" id="CHEBI:18420"/>
    </ligand>
</feature>
<dbReference type="SUPFAM" id="SSF52540">
    <property type="entry name" value="P-loop containing nucleoside triphosphate hydrolases"/>
    <property type="match status" value="1"/>
</dbReference>
<dbReference type="AlphaFoldDB" id="A0A450SHB1"/>
<comment type="subcellular location">
    <subcellularLocation>
        <location evidence="10">Cytoplasm</location>
    </subcellularLocation>
</comment>
<feature type="domain" description="TrmE-type G" evidence="12">
    <location>
        <begin position="216"/>
        <end position="384"/>
    </location>
</feature>
<keyword evidence="2 10" id="KW-0963">Cytoplasm</keyword>
<dbReference type="PANTHER" id="PTHR42714:SF2">
    <property type="entry name" value="TRNA MODIFICATION GTPASE GTPBP3, MITOCHONDRIAL"/>
    <property type="match status" value="1"/>
</dbReference>
<evidence type="ECO:0000256" key="10">
    <source>
        <dbReference type="HAMAP-Rule" id="MF_00379"/>
    </source>
</evidence>
<dbReference type="GO" id="GO:0005525">
    <property type="term" value="F:GTP binding"/>
    <property type="evidence" value="ECO:0007669"/>
    <property type="project" value="UniProtKB-UniRule"/>
</dbReference>
<dbReference type="SUPFAM" id="SSF116878">
    <property type="entry name" value="TrmE connector domain"/>
    <property type="match status" value="1"/>
</dbReference>
<evidence type="ECO:0000256" key="1">
    <source>
        <dbReference type="ARBA" id="ARBA00011043"/>
    </source>
</evidence>
<dbReference type="NCBIfam" id="TIGR00450">
    <property type="entry name" value="mnmE_trmE_thdF"/>
    <property type="match status" value="1"/>
</dbReference>
<feature type="binding site" evidence="10">
    <location>
        <position position="81"/>
    </location>
    <ligand>
        <name>(6S)-5-formyl-5,6,7,8-tetrahydrofolate</name>
        <dbReference type="ChEBI" id="CHEBI:57457"/>
    </ligand>
</feature>
<dbReference type="InterPro" id="IPR005225">
    <property type="entry name" value="Small_GTP-bd"/>
</dbReference>
<evidence type="ECO:0000256" key="8">
    <source>
        <dbReference type="ARBA" id="ARBA00022958"/>
    </source>
</evidence>
<evidence type="ECO:0000256" key="2">
    <source>
        <dbReference type="ARBA" id="ARBA00022490"/>
    </source>
</evidence>
<dbReference type="GO" id="GO:0003924">
    <property type="term" value="F:GTPase activity"/>
    <property type="evidence" value="ECO:0007669"/>
    <property type="project" value="UniProtKB-UniRule"/>
</dbReference>
<keyword evidence="7 10" id="KW-0460">Magnesium</keyword>
<comment type="similarity">
    <text evidence="1 10 11">Belongs to the TRAFAC class TrmE-Era-EngA-EngB-Septin-like GTPase superfamily. TrmE GTPase family.</text>
</comment>
<dbReference type="Pfam" id="PF12631">
    <property type="entry name" value="MnmE_helical"/>
    <property type="match status" value="1"/>
</dbReference>
<evidence type="ECO:0000256" key="7">
    <source>
        <dbReference type="ARBA" id="ARBA00022842"/>
    </source>
</evidence>
<comment type="function">
    <text evidence="10">Exhibits a very high intrinsic GTPase hydrolysis rate. Involved in the addition of a carboxymethylaminomethyl (cmnm) group at the wobble position (U34) of certain tRNAs, forming tRNA-cmnm(5)s(2)U34.</text>
</comment>
<keyword evidence="8 10" id="KW-0630">Potassium</keyword>
<dbReference type="Gene3D" id="1.20.120.430">
    <property type="entry name" value="tRNA modification GTPase MnmE domain 2"/>
    <property type="match status" value="1"/>
</dbReference>
<evidence type="ECO:0000259" key="12">
    <source>
        <dbReference type="PROSITE" id="PS51709"/>
    </source>
</evidence>
<dbReference type="InterPro" id="IPR027417">
    <property type="entry name" value="P-loop_NTPase"/>
</dbReference>
<dbReference type="EMBL" id="CAADEY010000036">
    <property type="protein sequence ID" value="VFJ52535.1"/>
    <property type="molecule type" value="Genomic_DNA"/>
</dbReference>
<dbReference type="InterPro" id="IPR031168">
    <property type="entry name" value="G_TrmE"/>
</dbReference>
<dbReference type="InterPro" id="IPR006073">
    <property type="entry name" value="GTP-bd"/>
</dbReference>
<dbReference type="Pfam" id="PF10396">
    <property type="entry name" value="TrmE_N"/>
    <property type="match status" value="1"/>
</dbReference>
<feature type="binding site" evidence="10">
    <location>
        <position position="251"/>
    </location>
    <ligand>
        <name>Mg(2+)</name>
        <dbReference type="ChEBI" id="CHEBI:18420"/>
    </ligand>
</feature>
<feature type="binding site" evidence="10">
    <location>
        <position position="250"/>
    </location>
    <ligand>
        <name>K(+)</name>
        <dbReference type="ChEBI" id="CHEBI:29103"/>
    </ligand>
</feature>
<proteinExistence type="inferred from homology"/>
<dbReference type="InterPro" id="IPR018948">
    <property type="entry name" value="GTP-bd_TrmE_N"/>
</dbReference>
<organism evidence="13">
    <name type="scientific">Candidatus Kentrum sp. DK</name>
    <dbReference type="NCBI Taxonomy" id="2126562"/>
    <lineage>
        <taxon>Bacteria</taxon>
        <taxon>Pseudomonadati</taxon>
        <taxon>Pseudomonadota</taxon>
        <taxon>Gammaproteobacteria</taxon>
        <taxon>Candidatus Kentrum</taxon>
    </lineage>
</organism>
<dbReference type="NCBIfam" id="NF003661">
    <property type="entry name" value="PRK05291.1-3"/>
    <property type="match status" value="1"/>
</dbReference>
<keyword evidence="5 10" id="KW-0547">Nucleotide-binding</keyword>
<dbReference type="Pfam" id="PF01926">
    <property type="entry name" value="MMR_HSR1"/>
    <property type="match status" value="1"/>
</dbReference>
<dbReference type="InterPro" id="IPR027266">
    <property type="entry name" value="TrmE/GcvT-like"/>
</dbReference>
<dbReference type="FunFam" id="3.30.1360.120:FF:000001">
    <property type="entry name" value="tRNA modification GTPase MnmE"/>
    <property type="match status" value="1"/>
</dbReference>
<dbReference type="PANTHER" id="PTHR42714">
    <property type="entry name" value="TRNA MODIFICATION GTPASE GTPBP3"/>
    <property type="match status" value="1"/>
</dbReference>
<keyword evidence="3 10" id="KW-0819">tRNA processing</keyword>
<feature type="binding site" evidence="10">
    <location>
        <position position="24"/>
    </location>
    <ligand>
        <name>(6S)-5-formyl-5,6,7,8-tetrahydrofolate</name>
        <dbReference type="ChEBI" id="CHEBI:57457"/>
    </ligand>
</feature>
<feature type="binding site" evidence="10">
    <location>
        <position position="226"/>
    </location>
    <ligand>
        <name>K(+)</name>
        <dbReference type="ChEBI" id="CHEBI:29103"/>
    </ligand>
</feature>
<dbReference type="GO" id="GO:0002098">
    <property type="term" value="P:tRNA wobble uridine modification"/>
    <property type="evidence" value="ECO:0007669"/>
    <property type="project" value="TreeGrafter"/>
</dbReference>
<accession>A0A450SHB1</accession>
<feature type="binding site" evidence="10">
    <location>
        <position position="245"/>
    </location>
    <ligand>
        <name>K(+)</name>
        <dbReference type="ChEBI" id="CHEBI:29103"/>
    </ligand>
</feature>
<evidence type="ECO:0000256" key="9">
    <source>
        <dbReference type="ARBA" id="ARBA00023134"/>
    </source>
</evidence>
<dbReference type="GO" id="GO:0046872">
    <property type="term" value="F:metal ion binding"/>
    <property type="evidence" value="ECO:0007669"/>
    <property type="project" value="UniProtKB-KW"/>
</dbReference>
<dbReference type="InterPro" id="IPR025867">
    <property type="entry name" value="MnmE_helical"/>
</dbReference>
<comment type="caution">
    <text evidence="10">Lacks conserved residue(s) required for the propagation of feature annotation.</text>
</comment>
<dbReference type="NCBIfam" id="TIGR00231">
    <property type="entry name" value="small_GTP"/>
    <property type="match status" value="1"/>
</dbReference>
<dbReference type="PROSITE" id="PS51709">
    <property type="entry name" value="G_TRME"/>
    <property type="match status" value="1"/>
</dbReference>
<keyword evidence="9 10" id="KW-0342">GTP-binding</keyword>
<keyword evidence="6 10" id="KW-0378">Hydrolase</keyword>
<dbReference type="CDD" id="cd14858">
    <property type="entry name" value="TrmE_N"/>
    <property type="match status" value="1"/>
</dbReference>
<evidence type="ECO:0000256" key="5">
    <source>
        <dbReference type="ARBA" id="ARBA00022741"/>
    </source>
</evidence>
<keyword evidence="4 10" id="KW-0479">Metal-binding</keyword>
<gene>
    <name evidence="10" type="primary">mnmE</name>
    <name evidence="10" type="synonym">trmE</name>
    <name evidence="13" type="ORF">BECKDK2373C_GA0170839_103634</name>
</gene>
<feature type="binding site" evidence="10">
    <location>
        <begin position="226"/>
        <end position="231"/>
    </location>
    <ligand>
        <name>GTP</name>
        <dbReference type="ChEBI" id="CHEBI:37565"/>
    </ligand>
</feature>
<dbReference type="EC" id="3.6.-.-" evidence="10"/>
<feature type="binding site" evidence="10">
    <location>
        <position position="460"/>
    </location>
    <ligand>
        <name>(6S)-5-formyl-5,6,7,8-tetrahydrofolate</name>
        <dbReference type="ChEBI" id="CHEBI:57457"/>
    </ligand>
</feature>
<evidence type="ECO:0000313" key="13">
    <source>
        <dbReference type="EMBL" id="VFJ52535.1"/>
    </source>
</evidence>
<feature type="binding site" evidence="10">
    <location>
        <position position="120"/>
    </location>
    <ligand>
        <name>(6S)-5-formyl-5,6,7,8-tetrahydrofolate</name>
        <dbReference type="ChEBI" id="CHEBI:57457"/>
    </ligand>
</feature>
<evidence type="ECO:0000256" key="3">
    <source>
        <dbReference type="ARBA" id="ARBA00022694"/>
    </source>
</evidence>
<dbReference type="InterPro" id="IPR027368">
    <property type="entry name" value="MnmE_dom2"/>
</dbReference>
<dbReference type="PRINTS" id="PR00326">
    <property type="entry name" value="GTP1OBG"/>
</dbReference>
<evidence type="ECO:0000256" key="4">
    <source>
        <dbReference type="ARBA" id="ARBA00022723"/>
    </source>
</evidence>